<proteinExistence type="predicted"/>
<evidence type="ECO:0000313" key="4">
    <source>
        <dbReference type="Proteomes" id="UP000176282"/>
    </source>
</evidence>
<dbReference type="EMBL" id="MFQB01000051">
    <property type="protein sequence ID" value="OGH65259.1"/>
    <property type="molecule type" value="Genomic_DNA"/>
</dbReference>
<gene>
    <name evidence="3" type="ORF">A3J66_03835</name>
</gene>
<dbReference type="Proteomes" id="UP000176282">
    <property type="component" value="Unassembled WGS sequence"/>
</dbReference>
<evidence type="ECO:0000256" key="1">
    <source>
        <dbReference type="SAM" id="Coils"/>
    </source>
</evidence>
<accession>A0A1F6M0W3</accession>
<dbReference type="PANTHER" id="PTHR42695:SF5">
    <property type="entry name" value="GLUTAMINE AMIDOTRANSFERASE YLR126C-RELATED"/>
    <property type="match status" value="1"/>
</dbReference>
<feature type="coiled-coil region" evidence="1">
    <location>
        <begin position="16"/>
        <end position="43"/>
    </location>
</feature>
<dbReference type="Gene3D" id="3.40.50.880">
    <property type="match status" value="1"/>
</dbReference>
<evidence type="ECO:0000313" key="3">
    <source>
        <dbReference type="EMBL" id="OGH65259.1"/>
    </source>
</evidence>
<comment type="caution">
    <text evidence="3">The sequence shown here is derived from an EMBL/GenBank/DDBJ whole genome shotgun (WGS) entry which is preliminary data.</text>
</comment>
<reference evidence="3 4" key="1">
    <citation type="journal article" date="2016" name="Nat. Commun.">
        <title>Thousands of microbial genomes shed light on interconnected biogeochemical processes in an aquifer system.</title>
        <authorList>
            <person name="Anantharaman K."/>
            <person name="Brown C.T."/>
            <person name="Hug L.A."/>
            <person name="Sharon I."/>
            <person name="Castelle C.J."/>
            <person name="Probst A.J."/>
            <person name="Thomas B.C."/>
            <person name="Singh A."/>
            <person name="Wilkins M.J."/>
            <person name="Karaoz U."/>
            <person name="Brodie E.L."/>
            <person name="Williams K.H."/>
            <person name="Hubbard S.S."/>
            <person name="Banfield J.F."/>
        </authorList>
    </citation>
    <scope>NUCLEOTIDE SEQUENCE [LARGE SCALE GENOMIC DNA]</scope>
</reference>
<keyword evidence="1" id="KW-0175">Coiled coil</keyword>
<evidence type="ECO:0000259" key="2">
    <source>
        <dbReference type="Pfam" id="PF00117"/>
    </source>
</evidence>
<dbReference type="InterPro" id="IPR029062">
    <property type="entry name" value="Class_I_gatase-like"/>
</dbReference>
<name>A0A1F6M0W3_9BACT</name>
<dbReference type="Pfam" id="PF00117">
    <property type="entry name" value="GATase"/>
    <property type="match status" value="1"/>
</dbReference>
<dbReference type="InterPro" id="IPR044992">
    <property type="entry name" value="ChyE-like"/>
</dbReference>
<dbReference type="AlphaFoldDB" id="A0A1F6M0W3"/>
<dbReference type="GO" id="GO:0005829">
    <property type="term" value="C:cytosol"/>
    <property type="evidence" value="ECO:0007669"/>
    <property type="project" value="TreeGrafter"/>
</dbReference>
<dbReference type="PROSITE" id="PS51273">
    <property type="entry name" value="GATASE_TYPE_1"/>
    <property type="match status" value="1"/>
</dbReference>
<organism evidence="3 4">
    <name type="scientific">Candidatus Magasanikbacteria bacterium RIFCSPHIGHO2_02_FULL_47_14</name>
    <dbReference type="NCBI Taxonomy" id="1798680"/>
    <lineage>
        <taxon>Bacteria</taxon>
        <taxon>Candidatus Magasanikiibacteriota</taxon>
    </lineage>
</organism>
<dbReference type="STRING" id="1798680.A3J66_03835"/>
<protein>
    <recommendedName>
        <fullName evidence="2">Glutamine amidotransferase domain-containing protein</fullName>
    </recommendedName>
</protein>
<dbReference type="SUPFAM" id="SSF52317">
    <property type="entry name" value="Class I glutamine amidotransferase-like"/>
    <property type="match status" value="1"/>
</dbReference>
<sequence>MSRGPEQFIRPRAVQTEVWDRQLEALEREREGIEEHRLEAHRMVTDLLTEQARILVLDFSQGSSGLDRLKDARMRDAVRERQADGVMESHADLFRAALGFDPGDSRIDIWKVYEDPERTGIPYPDVWFATGGPAMPSELHPGNETENTSWLERAVSAMKELEKAKVPGMAVCLGHQLWEHSQGANVGKRHPQREFGTVRLQGTPFAQELQLLVGILDDQGGVEISASHSEAVITPPQGRNMEVIALNRYSDYQGAIHGLGPAERPVREAVEEDEFVLSIQNHPEVMAIFLAALRELRAPAMRKEGLKPEEMIFHQTPEARKLFLRFLEVAARRMNKRT</sequence>
<dbReference type="PANTHER" id="PTHR42695">
    <property type="entry name" value="GLUTAMINE AMIDOTRANSFERASE YLR126C-RELATED"/>
    <property type="match status" value="1"/>
</dbReference>
<feature type="domain" description="Glutamine amidotransferase" evidence="2">
    <location>
        <begin position="128"/>
        <end position="286"/>
    </location>
</feature>
<dbReference type="InterPro" id="IPR017926">
    <property type="entry name" value="GATASE"/>
</dbReference>